<feature type="region of interest" description="Disordered" evidence="1">
    <location>
        <begin position="51"/>
        <end position="125"/>
    </location>
</feature>
<name>A0AAW1NKK0_POPJA</name>
<evidence type="ECO:0000256" key="1">
    <source>
        <dbReference type="SAM" id="MobiDB-lite"/>
    </source>
</evidence>
<sequence>MARQNQQNNRHFRGKISDFLEKTIPCNIGIDVFKLTANRVVLICINNSGSGSISPFPTHSTRLSEFPRPSSSTRPSRRSRRVRNAIPENPERQTGIYPRPSSSTRPSRRSRRVRNAIPENPERQTGIYKSIGGAWRKRDVKWRRERRCEGGGIDRRRMEKTGREVEKRKEM</sequence>
<reference evidence="2 3" key="1">
    <citation type="journal article" date="2024" name="BMC Genomics">
        <title>De novo assembly and annotation of Popillia japonica's genome with initial clues to its potential as an invasive pest.</title>
        <authorList>
            <person name="Cucini C."/>
            <person name="Boschi S."/>
            <person name="Funari R."/>
            <person name="Cardaioli E."/>
            <person name="Iannotti N."/>
            <person name="Marturano G."/>
            <person name="Paoli F."/>
            <person name="Bruttini M."/>
            <person name="Carapelli A."/>
            <person name="Frati F."/>
            <person name="Nardi F."/>
        </authorList>
    </citation>
    <scope>NUCLEOTIDE SEQUENCE [LARGE SCALE GENOMIC DNA]</scope>
    <source>
        <strain evidence="2">DMR45628</strain>
    </source>
</reference>
<proteinExistence type="predicted"/>
<dbReference type="AlphaFoldDB" id="A0AAW1NKK0"/>
<dbReference type="Proteomes" id="UP001458880">
    <property type="component" value="Unassembled WGS sequence"/>
</dbReference>
<feature type="region of interest" description="Disordered" evidence="1">
    <location>
        <begin position="150"/>
        <end position="171"/>
    </location>
</feature>
<protein>
    <submittedName>
        <fullName evidence="2">Uncharacterized protein</fullName>
    </submittedName>
</protein>
<evidence type="ECO:0000313" key="3">
    <source>
        <dbReference type="Proteomes" id="UP001458880"/>
    </source>
</evidence>
<keyword evidence="3" id="KW-1185">Reference proteome</keyword>
<organism evidence="2 3">
    <name type="scientific">Popillia japonica</name>
    <name type="common">Japanese beetle</name>
    <dbReference type="NCBI Taxonomy" id="7064"/>
    <lineage>
        <taxon>Eukaryota</taxon>
        <taxon>Metazoa</taxon>
        <taxon>Ecdysozoa</taxon>
        <taxon>Arthropoda</taxon>
        <taxon>Hexapoda</taxon>
        <taxon>Insecta</taxon>
        <taxon>Pterygota</taxon>
        <taxon>Neoptera</taxon>
        <taxon>Endopterygota</taxon>
        <taxon>Coleoptera</taxon>
        <taxon>Polyphaga</taxon>
        <taxon>Scarabaeiformia</taxon>
        <taxon>Scarabaeidae</taxon>
        <taxon>Rutelinae</taxon>
        <taxon>Popillia</taxon>
    </lineage>
</organism>
<comment type="caution">
    <text evidence="2">The sequence shown here is derived from an EMBL/GenBank/DDBJ whole genome shotgun (WGS) entry which is preliminary data.</text>
</comment>
<evidence type="ECO:0000313" key="2">
    <source>
        <dbReference type="EMBL" id="KAK9759188.1"/>
    </source>
</evidence>
<gene>
    <name evidence="2" type="ORF">QE152_g6</name>
</gene>
<dbReference type="EMBL" id="JASPKY010000001">
    <property type="protein sequence ID" value="KAK9759188.1"/>
    <property type="molecule type" value="Genomic_DNA"/>
</dbReference>
<accession>A0AAW1NKK0</accession>